<evidence type="ECO:0000256" key="5">
    <source>
        <dbReference type="SAM" id="Coils"/>
    </source>
</evidence>
<dbReference type="EMBL" id="JBBJCI010000251">
    <property type="protein sequence ID" value="KAK7237391.1"/>
    <property type="molecule type" value="Genomic_DNA"/>
</dbReference>
<dbReference type="CDD" id="cd14809">
    <property type="entry name" value="bZIP_AUREO-like"/>
    <property type="match status" value="2"/>
</dbReference>
<dbReference type="SUPFAM" id="SSF57959">
    <property type="entry name" value="Leucine zipper domain"/>
    <property type="match status" value="2"/>
</dbReference>
<keyword evidence="5" id="KW-0175">Coiled coil</keyword>
<organism evidence="8 9">
    <name type="scientific">Aureococcus anophagefferens</name>
    <name type="common">Harmful bloom alga</name>
    <dbReference type="NCBI Taxonomy" id="44056"/>
    <lineage>
        <taxon>Eukaryota</taxon>
        <taxon>Sar</taxon>
        <taxon>Stramenopiles</taxon>
        <taxon>Ochrophyta</taxon>
        <taxon>Pelagophyceae</taxon>
        <taxon>Pelagomonadales</taxon>
        <taxon>Pelagomonadaceae</taxon>
        <taxon>Aureococcus</taxon>
    </lineage>
</organism>
<reference evidence="8 9" key="1">
    <citation type="submission" date="2024-03" db="EMBL/GenBank/DDBJ databases">
        <title>Aureococcus anophagefferens CCMP1851 and Kratosvirus quantuckense: Draft genome of a second virus-susceptible host strain in the model system.</title>
        <authorList>
            <person name="Chase E."/>
            <person name="Truchon A.R."/>
            <person name="Schepens W."/>
            <person name="Wilhelm S.W."/>
        </authorList>
    </citation>
    <scope>NUCLEOTIDE SEQUENCE [LARGE SCALE GENOMIC DNA]</scope>
    <source>
        <strain evidence="8 9">CCMP1851</strain>
    </source>
</reference>
<feature type="region of interest" description="Disordered" evidence="6">
    <location>
        <begin position="108"/>
        <end position="160"/>
    </location>
</feature>
<feature type="domain" description="BZIP" evidence="7">
    <location>
        <begin position="24"/>
        <end position="71"/>
    </location>
</feature>
<evidence type="ECO:0000256" key="1">
    <source>
        <dbReference type="ARBA" id="ARBA00023015"/>
    </source>
</evidence>
<feature type="compositionally biased region" description="Basic and acidic residues" evidence="6">
    <location>
        <begin position="23"/>
        <end position="35"/>
    </location>
</feature>
<evidence type="ECO:0000259" key="7">
    <source>
        <dbReference type="PROSITE" id="PS50217"/>
    </source>
</evidence>
<evidence type="ECO:0000256" key="4">
    <source>
        <dbReference type="ARBA" id="ARBA00023242"/>
    </source>
</evidence>
<dbReference type="Proteomes" id="UP001363151">
    <property type="component" value="Unassembled WGS sequence"/>
</dbReference>
<feature type="compositionally biased region" description="Basic residues" evidence="6">
    <location>
        <begin position="36"/>
        <end position="47"/>
    </location>
</feature>
<keyword evidence="9" id="KW-1185">Reference proteome</keyword>
<evidence type="ECO:0000256" key="2">
    <source>
        <dbReference type="ARBA" id="ARBA00023125"/>
    </source>
</evidence>
<evidence type="ECO:0000256" key="6">
    <source>
        <dbReference type="SAM" id="MobiDB-lite"/>
    </source>
</evidence>
<evidence type="ECO:0000313" key="8">
    <source>
        <dbReference type="EMBL" id="KAK7237391.1"/>
    </source>
</evidence>
<protein>
    <recommendedName>
        <fullName evidence="7">BZIP domain-containing protein</fullName>
    </recommendedName>
</protein>
<keyword evidence="4" id="KW-0539">Nucleus</keyword>
<dbReference type="Gene3D" id="1.20.5.170">
    <property type="match status" value="2"/>
</dbReference>
<dbReference type="InterPro" id="IPR004827">
    <property type="entry name" value="bZIP"/>
</dbReference>
<dbReference type="PANTHER" id="PTHR45764">
    <property type="entry name" value="BZIP TRANSCRIPTION FACTOR 44"/>
    <property type="match status" value="1"/>
</dbReference>
<feature type="region of interest" description="Disordered" evidence="6">
    <location>
        <begin position="1"/>
        <end position="50"/>
    </location>
</feature>
<feature type="compositionally biased region" description="Low complexity" evidence="6">
    <location>
        <begin position="133"/>
        <end position="143"/>
    </location>
</feature>
<dbReference type="Pfam" id="PF07716">
    <property type="entry name" value="bZIP_2"/>
    <property type="match status" value="2"/>
</dbReference>
<evidence type="ECO:0000256" key="3">
    <source>
        <dbReference type="ARBA" id="ARBA00023163"/>
    </source>
</evidence>
<keyword evidence="1" id="KW-0805">Transcription regulation</keyword>
<comment type="caution">
    <text evidence="8">The sequence shown here is derived from an EMBL/GenBank/DDBJ whole genome shotgun (WGS) entry which is preliminary data.</text>
</comment>
<feature type="compositionally biased region" description="Basic and acidic residues" evidence="6">
    <location>
        <begin position="123"/>
        <end position="132"/>
    </location>
</feature>
<dbReference type="PROSITE" id="PS50217">
    <property type="entry name" value="BZIP"/>
    <property type="match status" value="2"/>
</dbReference>
<name>A0ABR1FSH4_AURAN</name>
<keyword evidence="2" id="KW-0238">DNA-binding</keyword>
<accession>A0ABR1FSH4</accession>
<evidence type="ECO:0000313" key="9">
    <source>
        <dbReference type="Proteomes" id="UP001363151"/>
    </source>
</evidence>
<keyword evidence="3" id="KW-0804">Transcription</keyword>
<feature type="coiled-coil region" evidence="5">
    <location>
        <begin position="197"/>
        <end position="247"/>
    </location>
</feature>
<gene>
    <name evidence="8" type="ORF">SO694_000950118</name>
</gene>
<dbReference type="InterPro" id="IPR046347">
    <property type="entry name" value="bZIP_sf"/>
</dbReference>
<dbReference type="SMART" id="SM00338">
    <property type="entry name" value="BRLZ"/>
    <property type="match status" value="2"/>
</dbReference>
<proteinExistence type="predicted"/>
<feature type="domain" description="BZIP" evidence="7">
    <location>
        <begin position="201"/>
        <end position="242"/>
    </location>
</feature>
<dbReference type="PANTHER" id="PTHR45764:SF38">
    <property type="entry name" value="BZIP TRANSCRIPTION FACTOR 44"/>
    <property type="match status" value="1"/>
</dbReference>
<sequence>MNESEIIDLSATTRKRGLADLSQDERLQRSRERNREHARRTRQRKKAQLQTLQSRVQELQDEGARLEAALQDCSTANILLGLSNPAIARPVAAAFARERVTNSDLAAAMNETEDEPSSPRSAFGEHDDEHTVRAVSRSTSAASDRFDNQDASSSDGADEPCVASAKGALGAKPTIHWKNGYTLDGDGRRRDLSPGELDQMRRERNRLHAKMTRDRKKVYIETLSRAVADLEDENRRVREALAHQLNATVVEPERYLGALGVDDDDGVALTSC</sequence>